<feature type="DNA-binding region" description="H-T-H motif" evidence="4">
    <location>
        <begin position="38"/>
        <end position="57"/>
    </location>
</feature>
<evidence type="ECO:0000256" key="4">
    <source>
        <dbReference type="PROSITE-ProRule" id="PRU00335"/>
    </source>
</evidence>
<feature type="domain" description="HTH tetR-type" evidence="5">
    <location>
        <begin position="15"/>
        <end position="75"/>
    </location>
</feature>
<name>A0ABU6K426_9RHOO</name>
<dbReference type="InterPro" id="IPR009057">
    <property type="entry name" value="Homeodomain-like_sf"/>
</dbReference>
<dbReference type="EMBL" id="JAYXHS010000002">
    <property type="protein sequence ID" value="MEC5386440.1"/>
    <property type="molecule type" value="Genomic_DNA"/>
</dbReference>
<evidence type="ECO:0000256" key="3">
    <source>
        <dbReference type="ARBA" id="ARBA00023163"/>
    </source>
</evidence>
<evidence type="ECO:0000256" key="2">
    <source>
        <dbReference type="ARBA" id="ARBA00023125"/>
    </source>
</evidence>
<protein>
    <submittedName>
        <fullName evidence="6">Helix-turn-helix domain-containing protein</fullName>
    </submittedName>
</protein>
<dbReference type="SUPFAM" id="SSF46689">
    <property type="entry name" value="Homeodomain-like"/>
    <property type="match status" value="1"/>
</dbReference>
<comment type="caution">
    <text evidence="6">The sequence shown here is derived from an EMBL/GenBank/DDBJ whole genome shotgun (WGS) entry which is preliminary data.</text>
</comment>
<accession>A0ABU6K426</accession>
<dbReference type="Gene3D" id="1.10.357.10">
    <property type="entry name" value="Tetracycline Repressor, domain 2"/>
    <property type="match status" value="1"/>
</dbReference>
<keyword evidence="2 4" id="KW-0238">DNA-binding</keyword>
<dbReference type="InterPro" id="IPR001647">
    <property type="entry name" value="HTH_TetR"/>
</dbReference>
<evidence type="ECO:0000313" key="7">
    <source>
        <dbReference type="Proteomes" id="UP001331561"/>
    </source>
</evidence>
<evidence type="ECO:0000259" key="5">
    <source>
        <dbReference type="PROSITE" id="PS50977"/>
    </source>
</evidence>
<dbReference type="Proteomes" id="UP001331561">
    <property type="component" value="Unassembled WGS sequence"/>
</dbReference>
<proteinExistence type="predicted"/>
<keyword evidence="1" id="KW-0805">Transcription regulation</keyword>
<dbReference type="PRINTS" id="PR00455">
    <property type="entry name" value="HTHTETR"/>
</dbReference>
<evidence type="ECO:0000256" key="1">
    <source>
        <dbReference type="ARBA" id="ARBA00023015"/>
    </source>
</evidence>
<evidence type="ECO:0000313" key="6">
    <source>
        <dbReference type="EMBL" id="MEC5386440.1"/>
    </source>
</evidence>
<dbReference type="Pfam" id="PF00440">
    <property type="entry name" value="TetR_N"/>
    <property type="match status" value="1"/>
</dbReference>
<gene>
    <name evidence="6" type="ORF">VVD49_11950</name>
</gene>
<keyword evidence="3" id="KW-0804">Transcription</keyword>
<reference evidence="6 7" key="1">
    <citation type="submission" date="2024-01" db="EMBL/GenBank/DDBJ databases">
        <title>Uliginosibacterium soil sp. nov.</title>
        <authorList>
            <person name="Lv Y."/>
        </authorList>
    </citation>
    <scope>NUCLEOTIDE SEQUENCE [LARGE SCALE GENOMIC DNA]</scope>
    <source>
        <strain evidence="6 7">H3</strain>
    </source>
</reference>
<organism evidence="6 7">
    <name type="scientific">Uliginosibacterium silvisoli</name>
    <dbReference type="NCBI Taxonomy" id="3114758"/>
    <lineage>
        <taxon>Bacteria</taxon>
        <taxon>Pseudomonadati</taxon>
        <taxon>Pseudomonadota</taxon>
        <taxon>Betaproteobacteria</taxon>
        <taxon>Rhodocyclales</taxon>
        <taxon>Zoogloeaceae</taxon>
        <taxon>Uliginosibacterium</taxon>
    </lineage>
</organism>
<dbReference type="PANTHER" id="PTHR47506">
    <property type="entry name" value="TRANSCRIPTIONAL REGULATORY PROTEIN"/>
    <property type="match status" value="1"/>
</dbReference>
<dbReference type="RefSeq" id="WP_327599406.1">
    <property type="nucleotide sequence ID" value="NZ_JAYXHS010000002.1"/>
</dbReference>
<dbReference type="PANTHER" id="PTHR47506:SF1">
    <property type="entry name" value="HTH-TYPE TRANSCRIPTIONAL REGULATOR YJDC"/>
    <property type="match status" value="1"/>
</dbReference>
<keyword evidence="7" id="KW-1185">Reference proteome</keyword>
<dbReference type="PROSITE" id="PS50977">
    <property type="entry name" value="HTH_TETR_2"/>
    <property type="match status" value="1"/>
</dbReference>
<sequence>MNKSPRKHFDPVAAQARRDQVLDAAAECFRQKGFHGASMAEISKSAGMSAGHIYNYFESKEEIIFGIVDRHTEDVLAILRAIVSDGRDVLESILDDVPESVRTNTDLPHVALMAEVSAEAARNPAVASKLHAAEEMLSKRLDEMLMSSEQALAYRQDPQRLGRLHMLIALFEGLRQRALHCGDLDRAALVAPLRRAILAVING</sequence>